<dbReference type="EMBL" id="SMOD01000073">
    <property type="protein sequence ID" value="TDG02179.1"/>
    <property type="molecule type" value="Genomic_DNA"/>
</dbReference>
<dbReference type="RefSeq" id="WP_133190639.1">
    <property type="nucleotide sequence ID" value="NZ_SMOD01000073.1"/>
</dbReference>
<evidence type="ECO:0000313" key="1">
    <source>
        <dbReference type="EMBL" id="TDG02179.1"/>
    </source>
</evidence>
<sequence length="382" mass="42579">MISSRIADRLAFHRSTPQITIDEYERRRVIELGNWVAARDRIYLDKCFWIHLRSARTRAPSPPGASDLLDSLMTGVSAGRLVCPISDALFLELMKQSDPVTRRATAELIDELSCGITLSPEPARVATEVAHFLHANAGYSVHPLEHLVWTKVPYILGNQRPNAKAFAEDERLVFQKAFFDHLWEVSPSTMVATIGDAWPFASTFVDMADRLNRENAVHASSMKNFAQVYRDEINGVLELAAPIAADVLYDITVKALGPDIQPARDEREGITRQCLGLLRAAVRKPAGRRALRTLQVGALLHAALRWNRMQKLDANDLFDFHHAGAALGYCDALLTDGPMHTLLKQRHLAIERDFSCEVMSSVEEAAVWVRHRIAGSAEGSAR</sequence>
<gene>
    <name evidence="1" type="ORF">E1N52_41100</name>
</gene>
<comment type="caution">
    <text evidence="1">The sequence shown here is derived from an EMBL/GenBank/DDBJ whole genome shotgun (WGS) entry which is preliminary data.</text>
</comment>
<name>A0A4R5L289_9BURK</name>
<dbReference type="OrthoDB" id="9151654at2"/>
<dbReference type="AlphaFoldDB" id="A0A4R5L289"/>
<organism evidence="1 2">
    <name type="scientific">Paraburkholderia guartelaensis</name>
    <dbReference type="NCBI Taxonomy" id="2546446"/>
    <lineage>
        <taxon>Bacteria</taxon>
        <taxon>Pseudomonadati</taxon>
        <taxon>Pseudomonadota</taxon>
        <taxon>Betaproteobacteria</taxon>
        <taxon>Burkholderiales</taxon>
        <taxon>Burkholderiaceae</taxon>
        <taxon>Paraburkholderia</taxon>
    </lineage>
</organism>
<accession>A0A4R5L289</accession>
<reference evidence="1 2" key="1">
    <citation type="submission" date="2019-03" db="EMBL/GenBank/DDBJ databases">
        <title>Paraburkholderia sp. isolated from native Mimosa gymnas in Guartela State Park, Brazil.</title>
        <authorList>
            <person name="Paulitsch F."/>
            <person name="Hungria M."/>
            <person name="Delamuta J.R.M."/>
            <person name="Ribeiro R.A."/>
            <person name="Dall'Agnol R."/>
            <person name="Silva J.S.B."/>
        </authorList>
    </citation>
    <scope>NUCLEOTIDE SEQUENCE [LARGE SCALE GENOMIC DNA]</scope>
    <source>
        <strain evidence="1 2">CNPSo 3008</strain>
    </source>
</reference>
<dbReference type="Proteomes" id="UP000295606">
    <property type="component" value="Unassembled WGS sequence"/>
</dbReference>
<proteinExistence type="predicted"/>
<evidence type="ECO:0000313" key="2">
    <source>
        <dbReference type="Proteomes" id="UP000295606"/>
    </source>
</evidence>
<protein>
    <submittedName>
        <fullName evidence="1">Uncharacterized protein</fullName>
    </submittedName>
</protein>